<organism evidence="3 4">
    <name type="scientific">Gnomoniopsis smithogilvyi</name>
    <dbReference type="NCBI Taxonomy" id="1191159"/>
    <lineage>
        <taxon>Eukaryota</taxon>
        <taxon>Fungi</taxon>
        <taxon>Dikarya</taxon>
        <taxon>Ascomycota</taxon>
        <taxon>Pezizomycotina</taxon>
        <taxon>Sordariomycetes</taxon>
        <taxon>Sordariomycetidae</taxon>
        <taxon>Diaporthales</taxon>
        <taxon>Gnomoniaceae</taxon>
        <taxon>Gnomoniopsis</taxon>
    </lineage>
</organism>
<feature type="region of interest" description="Disordered" evidence="2">
    <location>
        <begin position="256"/>
        <end position="288"/>
    </location>
</feature>
<dbReference type="AlphaFoldDB" id="A0A9W8YW52"/>
<feature type="region of interest" description="Disordered" evidence="2">
    <location>
        <begin position="1"/>
        <end position="114"/>
    </location>
</feature>
<feature type="compositionally biased region" description="Basic and acidic residues" evidence="2">
    <location>
        <begin position="105"/>
        <end position="114"/>
    </location>
</feature>
<reference evidence="3" key="1">
    <citation type="submission" date="2022-10" db="EMBL/GenBank/DDBJ databases">
        <title>Tapping the CABI collections for fungal endophytes: first genome assemblies for Collariella, Neodidymelliopsis, Ascochyta clinopodiicola, Didymella pomorum, Didymosphaeria variabile, Neocosmospora piperis and Neocucurbitaria cava.</title>
        <authorList>
            <person name="Hill R."/>
        </authorList>
    </citation>
    <scope>NUCLEOTIDE SEQUENCE</scope>
    <source>
        <strain evidence="3">IMI 355082</strain>
    </source>
</reference>
<keyword evidence="4" id="KW-1185">Reference proteome</keyword>
<evidence type="ECO:0000256" key="1">
    <source>
        <dbReference type="SAM" id="Coils"/>
    </source>
</evidence>
<keyword evidence="1" id="KW-0175">Coiled coil</keyword>
<proteinExistence type="predicted"/>
<feature type="coiled-coil region" evidence="1">
    <location>
        <begin position="159"/>
        <end position="196"/>
    </location>
</feature>
<dbReference type="Proteomes" id="UP001140453">
    <property type="component" value="Unassembled WGS sequence"/>
</dbReference>
<evidence type="ECO:0000313" key="3">
    <source>
        <dbReference type="EMBL" id="KAJ4391529.1"/>
    </source>
</evidence>
<protein>
    <submittedName>
        <fullName evidence="3">Uncharacterized protein</fullName>
    </submittedName>
</protein>
<gene>
    <name evidence="3" type="ORF">N0V93_005147</name>
</gene>
<feature type="coiled-coil region" evidence="1">
    <location>
        <begin position="508"/>
        <end position="535"/>
    </location>
</feature>
<sequence length="644" mass="72222">MGDNSSPLPVGLRRSPRQPAVRLHASTSPSQRRPRQHAVSKAAATPRQTKRARSSLSDSILVRDVEVGPMTPPTTGGRRSIRKAIPTTNKRRKYSKPYGLTTPDSKIRSHDYDGSHVTTPGCNEVRIFPLRAILDDRVQRRIRRNGLSEEMNTIYGERRQRAKNNVEEMQRLRIQLAAKEAENDLLREQSSLLQDTSRIMELEKEMSGLRQGLRNDNFSNIVDVDWDMAAGDGFTDDDSFSDMDSRFRDDTTLEVESADSVSHGDGKPYIDTLKAFTPPRTSPTKSASSDTLRYACPAASCDVGVQAAFGDAGQSSLEIELVQLRHELADLQKALQTKEQLGSPPRANVTAMQDCHPNDDVDPDLQLQTDIMLQTLAEKTAALTNLNSLISTLGSPSSDASEIVSTLREAFESARQELEQIFPDEKPIDMSLECKVTLDTLLQRLRDSASQAKKYEALLGDSCIREQHLQDRLDDCASAMDAMSSRLREKDDRIFRLEADMERSEAIVDDIRKTLAEERLTVEQQNSELIEMRANLRSMVSMATDLQAQLAQVQVEREIEMNARESAYKDEIQKREAKLLELHEEITSLKEALTLAHKSTSRLQEENERLKGISDRDKKAARDTVAALRTQLLQSLETSEAFLA</sequence>
<comment type="caution">
    <text evidence="3">The sequence shown here is derived from an EMBL/GenBank/DDBJ whole genome shotgun (WGS) entry which is preliminary data.</text>
</comment>
<accession>A0A9W8YW52</accession>
<dbReference type="OrthoDB" id="3532430at2759"/>
<feature type="coiled-coil region" evidence="1">
    <location>
        <begin position="314"/>
        <end position="341"/>
    </location>
</feature>
<evidence type="ECO:0000313" key="4">
    <source>
        <dbReference type="Proteomes" id="UP001140453"/>
    </source>
</evidence>
<evidence type="ECO:0000256" key="2">
    <source>
        <dbReference type="SAM" id="MobiDB-lite"/>
    </source>
</evidence>
<dbReference type="EMBL" id="JAPEVB010000003">
    <property type="protein sequence ID" value="KAJ4391529.1"/>
    <property type="molecule type" value="Genomic_DNA"/>
</dbReference>
<name>A0A9W8YW52_9PEZI</name>